<accession>W9NQD3</accession>
<name>W9NQD3_FUSOX</name>
<keyword evidence="1" id="KW-0812">Transmembrane</keyword>
<reference evidence="2" key="2">
    <citation type="submission" date="2012-05" db="EMBL/GenBank/DDBJ databases">
        <title>Annotation of the Genome Sequence of Fusarium oxysporum HDV247.</title>
        <authorList>
            <consortium name="The Broad Institute Genomics Platform"/>
            <person name="Ma L.-J."/>
            <person name="Corby-Kistler H."/>
            <person name="Broz K."/>
            <person name="Gale L.R."/>
            <person name="Jonkers W."/>
            <person name="O'Donnell K."/>
            <person name="Ploetz R."/>
            <person name="Steinberg C."/>
            <person name="Schwartz D.C."/>
            <person name="VanEtten H."/>
            <person name="Zhou S."/>
            <person name="Young S.K."/>
            <person name="Zeng Q."/>
            <person name="Gargeya S."/>
            <person name="Fitzgerald M."/>
            <person name="Abouelleil A."/>
            <person name="Alvarado L."/>
            <person name="Chapman S.B."/>
            <person name="Gainer-Dewar J."/>
            <person name="Goldberg J."/>
            <person name="Griggs A."/>
            <person name="Gujja S."/>
            <person name="Hansen M."/>
            <person name="Howarth C."/>
            <person name="Imamovic A."/>
            <person name="Ireland A."/>
            <person name="Larimer J."/>
            <person name="McCowan C."/>
            <person name="Murphy C."/>
            <person name="Pearson M."/>
            <person name="Poon T.W."/>
            <person name="Priest M."/>
            <person name="Roberts A."/>
            <person name="Saif S."/>
            <person name="Shea T."/>
            <person name="Sykes S."/>
            <person name="Wortman J."/>
            <person name="Nusbaum C."/>
            <person name="Birren B."/>
        </authorList>
    </citation>
    <scope>NUCLEOTIDE SEQUENCE</scope>
    <source>
        <strain evidence="2">HDV247</strain>
    </source>
</reference>
<dbReference type="OrthoDB" id="2830640at2759"/>
<organism evidence="2">
    <name type="scientific">Fusarium oxysporum f. sp. pisi HDV247</name>
    <dbReference type="NCBI Taxonomy" id="1080344"/>
    <lineage>
        <taxon>Eukaryota</taxon>
        <taxon>Fungi</taxon>
        <taxon>Dikarya</taxon>
        <taxon>Ascomycota</taxon>
        <taxon>Pezizomycotina</taxon>
        <taxon>Sordariomycetes</taxon>
        <taxon>Hypocreomycetidae</taxon>
        <taxon>Hypocreales</taxon>
        <taxon>Nectriaceae</taxon>
        <taxon>Fusarium</taxon>
        <taxon>Fusarium oxysporum species complex</taxon>
    </lineage>
</organism>
<reference evidence="2" key="1">
    <citation type="submission" date="2011-10" db="EMBL/GenBank/DDBJ databases">
        <title>The Genome Sequence of Fusarium oxysporum HDV247.</title>
        <authorList>
            <consortium name="The Broad Institute Genome Sequencing Platform"/>
            <person name="Ma L.-J."/>
            <person name="Gale L.R."/>
            <person name="Schwartz D.C."/>
            <person name="Zhou S."/>
            <person name="Corby-Kistler H."/>
            <person name="Young S.K."/>
            <person name="Zeng Q."/>
            <person name="Gargeya S."/>
            <person name="Fitzgerald M."/>
            <person name="Haas B."/>
            <person name="Abouelleil A."/>
            <person name="Alvarado L."/>
            <person name="Arachchi H.M."/>
            <person name="Berlin A."/>
            <person name="Brown A."/>
            <person name="Chapman S.B."/>
            <person name="Chen Z."/>
            <person name="Dunbar C."/>
            <person name="Freedman E."/>
            <person name="Gearin G."/>
            <person name="Goldberg J."/>
            <person name="Griggs A."/>
            <person name="Gujja S."/>
            <person name="Heiman D."/>
            <person name="Howarth C."/>
            <person name="Larson L."/>
            <person name="Lui A."/>
            <person name="MacDonald P.J.P."/>
            <person name="Montmayeur A."/>
            <person name="Murphy C."/>
            <person name="Neiman D."/>
            <person name="Pearson M."/>
            <person name="Priest M."/>
            <person name="Roberts A."/>
            <person name="Saif S."/>
            <person name="Shea T."/>
            <person name="Shenoy N."/>
            <person name="Sisk P."/>
            <person name="Stolte C."/>
            <person name="Sykes S."/>
            <person name="Wortman J."/>
            <person name="Nusbaum C."/>
            <person name="Birren B."/>
        </authorList>
    </citation>
    <scope>NUCLEOTIDE SEQUENCE [LARGE SCALE GENOMIC DNA]</scope>
    <source>
        <strain evidence="2">HDV247</strain>
    </source>
</reference>
<keyword evidence="1" id="KW-1133">Transmembrane helix</keyword>
<dbReference type="EMBL" id="JH650999">
    <property type="protein sequence ID" value="EXA32197.1"/>
    <property type="molecule type" value="Genomic_DNA"/>
</dbReference>
<sequence length="509" mass="57536">MQSMASISADKQINDEASKYRKPNPAAFNISLHPILNTYRSEVQKALHKEENFLSNSRVNMLTVSGPKSEPAYHIDQGDSQVNAIIDSLKPGTDYPTLMALCIKLETNPRATFHYTPSVSKALRSRLFNDYDIHSNFLLDLVGRSNYWSAVSQVKSDPVNGQEIYEFHCQQPRWHQHSWYDKEELAIYRNKPPCSVYMTHSTTTNTTVYLVVAPDDGIWFSFIDLIQPSTPQGNNRLVTGHELATSPFLIHSVISNIGFEQATLYVAEAQEELMAQLRKVNEYSKNLKITRGQNQGAHDFDSREKLSSITRQLHYVSQLLDTGVGRTRSAVKLSSKLLEAHKQFCHQTGRGLPDTAASQTEAAIQYLHDEYVYQGSWLEQFKARKETAMNFVFNMVTQSDSTINLSTSYRMSRHSSSIHTLTVLAMVFLPGTFTATLFSCVAFRSSDSGAAEVTDWLLPFVLVASTLTLTVITLWLAYERIRDWYYAAALKLGQQMGRSRTSLKDTHIV</sequence>
<evidence type="ECO:0000313" key="2">
    <source>
        <dbReference type="EMBL" id="EXA32197.1"/>
    </source>
</evidence>
<gene>
    <name evidence="2" type="ORF">FOVG_16569</name>
</gene>
<dbReference type="AlphaFoldDB" id="W9NQD3"/>
<dbReference type="Proteomes" id="UP000030751">
    <property type="component" value="Unassembled WGS sequence"/>
</dbReference>
<feature type="transmembrane region" description="Helical" evidence="1">
    <location>
        <begin position="420"/>
        <end position="444"/>
    </location>
</feature>
<dbReference type="Gene3D" id="1.20.58.340">
    <property type="entry name" value="Magnesium transport protein CorA, transmembrane region"/>
    <property type="match status" value="1"/>
</dbReference>
<proteinExistence type="predicted"/>
<dbReference type="HOGENOM" id="CLU_546327_0_0_1"/>
<protein>
    <submittedName>
        <fullName evidence="2">Uncharacterized protein</fullName>
    </submittedName>
</protein>
<keyword evidence="1" id="KW-0472">Membrane</keyword>
<evidence type="ECO:0000256" key="1">
    <source>
        <dbReference type="SAM" id="Phobius"/>
    </source>
</evidence>
<feature type="transmembrane region" description="Helical" evidence="1">
    <location>
        <begin position="456"/>
        <end position="478"/>
    </location>
</feature>